<reference evidence="2" key="1">
    <citation type="submission" date="2023-03" db="EMBL/GenBank/DDBJ databases">
        <title>Massive genome expansion in bonnet fungi (Mycena s.s.) driven by repeated elements and novel gene families across ecological guilds.</title>
        <authorList>
            <consortium name="Lawrence Berkeley National Laboratory"/>
            <person name="Harder C.B."/>
            <person name="Miyauchi S."/>
            <person name="Viragh M."/>
            <person name="Kuo A."/>
            <person name="Thoen E."/>
            <person name="Andreopoulos B."/>
            <person name="Lu D."/>
            <person name="Skrede I."/>
            <person name="Drula E."/>
            <person name="Henrissat B."/>
            <person name="Morin E."/>
            <person name="Kohler A."/>
            <person name="Barry K."/>
            <person name="LaButti K."/>
            <person name="Morin E."/>
            <person name="Salamov A."/>
            <person name="Lipzen A."/>
            <person name="Mereny Z."/>
            <person name="Hegedus B."/>
            <person name="Baldrian P."/>
            <person name="Stursova M."/>
            <person name="Weitz H."/>
            <person name="Taylor A."/>
            <person name="Grigoriev I.V."/>
            <person name="Nagy L.G."/>
            <person name="Martin F."/>
            <person name="Kauserud H."/>
        </authorList>
    </citation>
    <scope>NUCLEOTIDE SEQUENCE</scope>
    <source>
        <strain evidence="2">9144</strain>
    </source>
</reference>
<accession>A0AAD6V550</accession>
<evidence type="ECO:0000259" key="1">
    <source>
        <dbReference type="Pfam" id="PF24764"/>
    </source>
</evidence>
<sequence>MVKYRGPNRGSFTWGGSTRNTPIERFWVDVGAQFARRWRAFFTRLERLHGLDWDDPQHIWLLHLLFLHLVDADCKTFQSEWNRHPISRRQNNRAPLVPVLQYHGGQSNQLLLLQDMRFLGEVEHGVYADDFSVVHPQTFQHYGDDGKNYFLSAFNHI</sequence>
<dbReference type="Pfam" id="PF24764">
    <property type="entry name" value="rva_4"/>
    <property type="match status" value="1"/>
</dbReference>
<dbReference type="InterPro" id="IPR058913">
    <property type="entry name" value="Integrase_dom_put"/>
</dbReference>
<evidence type="ECO:0000313" key="3">
    <source>
        <dbReference type="Proteomes" id="UP001219525"/>
    </source>
</evidence>
<dbReference type="PANTHER" id="PTHR46791">
    <property type="entry name" value="EXPRESSED PROTEIN"/>
    <property type="match status" value="1"/>
</dbReference>
<keyword evidence="3" id="KW-1185">Reference proteome</keyword>
<comment type="caution">
    <text evidence="2">The sequence shown here is derived from an EMBL/GenBank/DDBJ whole genome shotgun (WGS) entry which is preliminary data.</text>
</comment>
<protein>
    <recommendedName>
        <fullName evidence="1">Integrase core domain-containing protein</fullName>
    </recommendedName>
</protein>
<dbReference type="Proteomes" id="UP001219525">
    <property type="component" value="Unassembled WGS sequence"/>
</dbReference>
<proteinExistence type="predicted"/>
<dbReference type="EMBL" id="JARJCW010000065">
    <property type="protein sequence ID" value="KAJ7199990.1"/>
    <property type="molecule type" value="Genomic_DNA"/>
</dbReference>
<gene>
    <name evidence="2" type="ORF">GGX14DRAFT_372703</name>
</gene>
<organism evidence="2 3">
    <name type="scientific">Mycena pura</name>
    <dbReference type="NCBI Taxonomy" id="153505"/>
    <lineage>
        <taxon>Eukaryota</taxon>
        <taxon>Fungi</taxon>
        <taxon>Dikarya</taxon>
        <taxon>Basidiomycota</taxon>
        <taxon>Agaricomycotina</taxon>
        <taxon>Agaricomycetes</taxon>
        <taxon>Agaricomycetidae</taxon>
        <taxon>Agaricales</taxon>
        <taxon>Marasmiineae</taxon>
        <taxon>Mycenaceae</taxon>
        <taxon>Mycena</taxon>
    </lineage>
</organism>
<feature type="domain" description="Integrase core" evidence="1">
    <location>
        <begin position="1"/>
        <end position="96"/>
    </location>
</feature>
<dbReference type="AlphaFoldDB" id="A0AAD6V550"/>
<name>A0AAD6V550_9AGAR</name>
<evidence type="ECO:0000313" key="2">
    <source>
        <dbReference type="EMBL" id="KAJ7199990.1"/>
    </source>
</evidence>